<keyword evidence="7" id="KW-1185">Reference proteome</keyword>
<evidence type="ECO:0000256" key="3">
    <source>
        <dbReference type="ARBA" id="ARBA00023136"/>
    </source>
</evidence>
<evidence type="ECO:0000313" key="7">
    <source>
        <dbReference type="Proteomes" id="UP001442494"/>
    </source>
</evidence>
<evidence type="ECO:0000256" key="5">
    <source>
        <dbReference type="RuleBase" id="RU003509"/>
    </source>
</evidence>
<evidence type="ECO:0000256" key="2">
    <source>
        <dbReference type="ARBA" id="ARBA00022531"/>
    </source>
</evidence>
<dbReference type="PANTHER" id="PTHR34963:SF2">
    <property type="entry name" value="PHOTOSYSTEM II REACTION CENTER PSB28 PROTEIN, CHLOROPLASTIC"/>
    <property type="match status" value="1"/>
</dbReference>
<dbReference type="EMBL" id="JAMPKK010000004">
    <property type="protein sequence ID" value="MEP0863465.1"/>
    <property type="molecule type" value="Genomic_DNA"/>
</dbReference>
<dbReference type="PANTHER" id="PTHR34963">
    <property type="match status" value="1"/>
</dbReference>
<evidence type="ECO:0000256" key="4">
    <source>
        <dbReference type="ARBA" id="ARBA00023276"/>
    </source>
</evidence>
<keyword evidence="4 5" id="KW-0604">Photosystem II</keyword>
<evidence type="ECO:0000256" key="1">
    <source>
        <dbReference type="ARBA" id="ARBA00004170"/>
    </source>
</evidence>
<keyword evidence="3" id="KW-0472">Membrane</keyword>
<dbReference type="RefSeq" id="WP_190422003.1">
    <property type="nucleotide sequence ID" value="NZ_JAMPKK010000004.1"/>
</dbReference>
<dbReference type="Gene3D" id="2.40.30.220">
    <property type="entry name" value="Photosystem II Psb28"/>
    <property type="match status" value="1"/>
</dbReference>
<comment type="subcellular location">
    <subcellularLocation>
        <location evidence="1">Membrane</location>
        <topology evidence="1">Peripheral membrane protein</topology>
    </subcellularLocation>
</comment>
<dbReference type="Proteomes" id="UP001442494">
    <property type="component" value="Unassembled WGS sequence"/>
</dbReference>
<dbReference type="NCBIfam" id="TIGR03047">
    <property type="entry name" value="PS_II_psb28"/>
    <property type="match status" value="1"/>
</dbReference>
<dbReference type="InterPro" id="IPR005610">
    <property type="entry name" value="PSII_Psb28_class-1"/>
</dbReference>
<protein>
    <recommendedName>
        <fullName evidence="5">Photosystem II reaction center Psb28 protein</fullName>
    </recommendedName>
</protein>
<comment type="caution">
    <text evidence="6">The sequence shown here is derived from an EMBL/GenBank/DDBJ whole genome shotgun (WGS) entry which is preliminary data.</text>
</comment>
<sequence>MTSDTPLIQFFEGIPEEISNVSLRRNKSSGVRTVLMTFKELKSIERFNSFRKKFSNSLRLSDEEGVISVEPSSVKFIFSGPEGDDFERLDCEFEIPRDDHWERFMRFMNRYAEANDMAYSETQKTAASQAGAS</sequence>
<accession>A0ABV0JJM9</accession>
<gene>
    <name evidence="6" type="primary">psb28</name>
    <name evidence="6" type="ORF">NDI37_03160</name>
</gene>
<organism evidence="6 7">
    <name type="scientific">Funiculus sociatus GB2-A5</name>
    <dbReference type="NCBI Taxonomy" id="2933946"/>
    <lineage>
        <taxon>Bacteria</taxon>
        <taxon>Bacillati</taxon>
        <taxon>Cyanobacteriota</taxon>
        <taxon>Cyanophyceae</taxon>
        <taxon>Coleofasciculales</taxon>
        <taxon>Coleofasciculaceae</taxon>
        <taxon>Funiculus</taxon>
    </lineage>
</organism>
<dbReference type="InterPro" id="IPR038676">
    <property type="entry name" value="Psb28_c1_sf"/>
</dbReference>
<comment type="similarity">
    <text evidence="5">Belongs to the Psb28 family.</text>
</comment>
<reference evidence="6 7" key="1">
    <citation type="submission" date="2022-04" db="EMBL/GenBank/DDBJ databases">
        <title>Positive selection, recombination, and allopatry shape intraspecific diversity of widespread and dominant cyanobacteria.</title>
        <authorList>
            <person name="Wei J."/>
            <person name="Shu W."/>
            <person name="Hu C."/>
        </authorList>
    </citation>
    <scope>NUCLEOTIDE SEQUENCE [LARGE SCALE GENOMIC DNA]</scope>
    <source>
        <strain evidence="6 7">GB2-A5</strain>
    </source>
</reference>
<proteinExistence type="inferred from homology"/>
<dbReference type="Pfam" id="PF03912">
    <property type="entry name" value="Psb28"/>
    <property type="match status" value="1"/>
</dbReference>
<name>A0ABV0JJM9_9CYAN</name>
<evidence type="ECO:0000313" key="6">
    <source>
        <dbReference type="EMBL" id="MEP0863465.1"/>
    </source>
</evidence>
<keyword evidence="2 5" id="KW-0602">Photosynthesis</keyword>